<evidence type="ECO:0000313" key="2">
    <source>
        <dbReference type="EMBL" id="SHF84870.1"/>
    </source>
</evidence>
<keyword evidence="1" id="KW-1133">Transmembrane helix</keyword>
<dbReference type="EMBL" id="FQVQ01000025">
    <property type="protein sequence ID" value="SHF84870.1"/>
    <property type="molecule type" value="Genomic_DNA"/>
</dbReference>
<dbReference type="AlphaFoldDB" id="A0A1M5EZW6"/>
<evidence type="ECO:0000313" key="3">
    <source>
        <dbReference type="Proteomes" id="UP000184147"/>
    </source>
</evidence>
<dbReference type="RefSeq" id="WP_073365477.1">
    <property type="nucleotide sequence ID" value="NZ_FQVQ01000025.1"/>
</dbReference>
<organism evidence="2 3">
    <name type="scientific">Flavobacterium fontis</name>
    <dbReference type="NCBI Taxonomy" id="1124188"/>
    <lineage>
        <taxon>Bacteria</taxon>
        <taxon>Pseudomonadati</taxon>
        <taxon>Bacteroidota</taxon>
        <taxon>Flavobacteriia</taxon>
        <taxon>Flavobacteriales</taxon>
        <taxon>Flavobacteriaceae</taxon>
        <taxon>Flavobacterium</taxon>
    </lineage>
</organism>
<gene>
    <name evidence="2" type="ORF">SAMN05444377_1252</name>
</gene>
<reference evidence="2 3" key="1">
    <citation type="submission" date="2016-11" db="EMBL/GenBank/DDBJ databases">
        <authorList>
            <person name="Jaros S."/>
            <person name="Januszkiewicz K."/>
            <person name="Wedrychowicz H."/>
        </authorList>
    </citation>
    <scope>NUCLEOTIDE SEQUENCE [LARGE SCALE GENOMIC DNA]</scope>
    <source>
        <strain evidence="2 3">DSM 25660</strain>
    </source>
</reference>
<feature type="transmembrane region" description="Helical" evidence="1">
    <location>
        <begin position="43"/>
        <end position="62"/>
    </location>
</feature>
<keyword evidence="1" id="KW-0812">Transmembrane</keyword>
<evidence type="ECO:0000256" key="1">
    <source>
        <dbReference type="SAM" id="Phobius"/>
    </source>
</evidence>
<keyword evidence="1" id="KW-0472">Membrane</keyword>
<feature type="transmembrane region" description="Helical" evidence="1">
    <location>
        <begin position="154"/>
        <end position="174"/>
    </location>
</feature>
<feature type="transmembrane region" description="Helical" evidence="1">
    <location>
        <begin position="74"/>
        <end position="93"/>
    </location>
</feature>
<proteinExistence type="predicted"/>
<dbReference type="Proteomes" id="UP000184147">
    <property type="component" value="Unassembled WGS sequence"/>
</dbReference>
<sequence length="175" mass="20113">MESERLKILDKIESVEALKLLKSEAEMVLDESLSSESIITNKANTIFQILIVLLFSVLGFIASTFPDINVNSHLIRICLFLICVTGSSIWYLLKIIYPRLTYSKGTIPSKLLHDDIVFKDWEEFSILKNRIYNLEEAIKQNKKIQSERISNFKISIYILLIGISLITLYSLIIIL</sequence>
<keyword evidence="3" id="KW-1185">Reference proteome</keyword>
<name>A0A1M5EZW6_9FLAO</name>
<protein>
    <submittedName>
        <fullName evidence="2">Uncharacterized protein</fullName>
    </submittedName>
</protein>
<dbReference type="OrthoDB" id="1449798at2"/>
<accession>A0A1M5EZW6</accession>